<dbReference type="PANTHER" id="PTHR12663">
    <property type="entry name" value="ANDROGEN INDUCED INHIBITOR OF PROLIFERATION AS3 / PDS5-RELATED"/>
    <property type="match status" value="1"/>
</dbReference>
<keyword evidence="5" id="KW-1185">Reference proteome</keyword>
<dbReference type="GO" id="GO:0000785">
    <property type="term" value="C:chromatin"/>
    <property type="evidence" value="ECO:0007669"/>
    <property type="project" value="TreeGrafter"/>
</dbReference>
<reference evidence="4" key="1">
    <citation type="journal article" date="2023" name="Mol. Biol. Evol.">
        <title>Third-Generation Sequencing Reveals the Adaptive Role of the Epigenome in Three Deep-Sea Polychaetes.</title>
        <authorList>
            <person name="Perez M."/>
            <person name="Aroh O."/>
            <person name="Sun Y."/>
            <person name="Lan Y."/>
            <person name="Juniper S.K."/>
            <person name="Young C.R."/>
            <person name="Angers B."/>
            <person name="Qian P.Y."/>
        </authorList>
    </citation>
    <scope>NUCLEOTIDE SEQUENCE</scope>
    <source>
        <strain evidence="4">R07B-5</strain>
    </source>
</reference>
<keyword evidence="2" id="KW-0539">Nucleus</keyword>
<comment type="caution">
    <text evidence="4">The sequence shown here is derived from an EMBL/GenBank/DDBJ whole genome shotgun (WGS) entry which is preliminary data.</text>
</comment>
<dbReference type="PANTHER" id="PTHR12663:SF0">
    <property type="entry name" value="PRECOCIOUS DISSOCIATION OF SISTERS 5, ISOFORM A"/>
    <property type="match status" value="1"/>
</dbReference>
<proteinExistence type="predicted"/>
<organism evidence="4 5">
    <name type="scientific">Ridgeia piscesae</name>
    <name type="common">Tubeworm</name>
    <dbReference type="NCBI Taxonomy" id="27915"/>
    <lineage>
        <taxon>Eukaryota</taxon>
        <taxon>Metazoa</taxon>
        <taxon>Spiralia</taxon>
        <taxon>Lophotrochozoa</taxon>
        <taxon>Annelida</taxon>
        <taxon>Polychaeta</taxon>
        <taxon>Sedentaria</taxon>
        <taxon>Canalipalpata</taxon>
        <taxon>Sabellida</taxon>
        <taxon>Siboglinidae</taxon>
        <taxon>Ridgeia</taxon>
    </lineage>
</organism>
<dbReference type="EMBL" id="JAODUO010000464">
    <property type="protein sequence ID" value="KAK2179959.1"/>
    <property type="molecule type" value="Genomic_DNA"/>
</dbReference>
<dbReference type="Pfam" id="PF20168">
    <property type="entry name" value="PDS5"/>
    <property type="match status" value="1"/>
</dbReference>
<accession>A0AAD9KYD7</accession>
<sequence length="114" mass="12930">MPKATEKSHKTTYPPGCKELHEGLSTDELLKRLKLLARAFQEMGQDENSQYKQLTLHIASEFFLDHSSKDVRLLIACCIADIFRIFAPDAPYKDGHQLKVGSHTHAYNTHATPH</sequence>
<evidence type="ECO:0000256" key="3">
    <source>
        <dbReference type="SAM" id="MobiDB-lite"/>
    </source>
</evidence>
<dbReference type="GO" id="GO:0007064">
    <property type="term" value="P:mitotic sister chromatid cohesion"/>
    <property type="evidence" value="ECO:0007669"/>
    <property type="project" value="InterPro"/>
</dbReference>
<evidence type="ECO:0000313" key="5">
    <source>
        <dbReference type="Proteomes" id="UP001209878"/>
    </source>
</evidence>
<comment type="subcellular location">
    <subcellularLocation>
        <location evidence="1">Nucleus</location>
    </subcellularLocation>
</comment>
<dbReference type="AlphaFoldDB" id="A0AAD9KYD7"/>
<gene>
    <name evidence="4" type="ORF">NP493_464g01043</name>
</gene>
<evidence type="ECO:0000256" key="1">
    <source>
        <dbReference type="ARBA" id="ARBA00004123"/>
    </source>
</evidence>
<evidence type="ECO:0000256" key="2">
    <source>
        <dbReference type="ARBA" id="ARBA00023242"/>
    </source>
</evidence>
<dbReference type="GO" id="GO:0006281">
    <property type="term" value="P:DNA repair"/>
    <property type="evidence" value="ECO:0007669"/>
    <property type="project" value="TreeGrafter"/>
</dbReference>
<evidence type="ECO:0000313" key="4">
    <source>
        <dbReference type="EMBL" id="KAK2179959.1"/>
    </source>
</evidence>
<name>A0AAD9KYD7_RIDPI</name>
<dbReference type="GO" id="GO:0005634">
    <property type="term" value="C:nucleus"/>
    <property type="evidence" value="ECO:0007669"/>
    <property type="project" value="UniProtKB-SubCell"/>
</dbReference>
<feature type="region of interest" description="Disordered" evidence="3">
    <location>
        <begin position="1"/>
        <end position="20"/>
    </location>
</feature>
<protein>
    <submittedName>
        <fullName evidence="4">Uncharacterized protein</fullName>
    </submittedName>
</protein>
<dbReference type="Proteomes" id="UP001209878">
    <property type="component" value="Unassembled WGS sequence"/>
</dbReference>
<dbReference type="InterPro" id="IPR039776">
    <property type="entry name" value="Pds5"/>
</dbReference>